<keyword evidence="5 10" id="KW-0493">Microtubule</keyword>
<dbReference type="AlphaFoldDB" id="A0A7S1CML1"/>
<dbReference type="GO" id="GO:0005868">
    <property type="term" value="C:cytoplasmic dynein complex"/>
    <property type="evidence" value="ECO:0007669"/>
    <property type="project" value="TreeGrafter"/>
</dbReference>
<dbReference type="PANTHER" id="PTHR11886">
    <property type="entry name" value="DYNEIN LIGHT CHAIN"/>
    <property type="match status" value="1"/>
</dbReference>
<evidence type="ECO:0000256" key="3">
    <source>
        <dbReference type="ARBA" id="ARBA00022448"/>
    </source>
</evidence>
<proteinExistence type="inferred from homology"/>
<comment type="similarity">
    <text evidence="10">Belongs to the dynein light chain family.</text>
</comment>
<evidence type="ECO:0000256" key="9">
    <source>
        <dbReference type="ARBA" id="ARBA00023242"/>
    </source>
</evidence>
<evidence type="ECO:0000256" key="8">
    <source>
        <dbReference type="ARBA" id="ARBA00023212"/>
    </source>
</evidence>
<dbReference type="GO" id="GO:0045505">
    <property type="term" value="F:dynein intermediate chain binding"/>
    <property type="evidence" value="ECO:0007669"/>
    <property type="project" value="TreeGrafter"/>
</dbReference>
<dbReference type="FunFam" id="3.30.740.10:FF:000005">
    <property type="entry name" value="Dynein light chain"/>
    <property type="match status" value="1"/>
</dbReference>
<dbReference type="SUPFAM" id="SSF54648">
    <property type="entry name" value="DLC"/>
    <property type="match status" value="1"/>
</dbReference>
<evidence type="ECO:0000256" key="10">
    <source>
        <dbReference type="RuleBase" id="RU365010"/>
    </source>
</evidence>
<dbReference type="EMBL" id="HBFS01022494">
    <property type="protein sequence ID" value="CAD8921842.1"/>
    <property type="molecule type" value="Transcribed_RNA"/>
</dbReference>
<evidence type="ECO:0000256" key="7">
    <source>
        <dbReference type="ARBA" id="ARBA00022927"/>
    </source>
</evidence>
<comment type="subcellular location">
    <subcellularLocation>
        <location evidence="2 10">Cytoplasm</location>
        <location evidence="2 10">Cytoskeleton</location>
    </subcellularLocation>
    <subcellularLocation>
        <location evidence="1">Nucleus</location>
    </subcellularLocation>
</comment>
<keyword evidence="3" id="KW-0813">Transport</keyword>
<keyword evidence="10" id="KW-0243">Dynein</keyword>
<evidence type="ECO:0000313" key="12">
    <source>
        <dbReference type="EMBL" id="CAD8921842.1"/>
    </source>
</evidence>
<dbReference type="GO" id="GO:0005874">
    <property type="term" value="C:microtubule"/>
    <property type="evidence" value="ECO:0007669"/>
    <property type="project" value="UniProtKB-KW"/>
</dbReference>
<keyword evidence="8 10" id="KW-0206">Cytoskeleton</keyword>
<keyword evidence="9" id="KW-0539">Nucleus</keyword>
<keyword evidence="7" id="KW-0653">Protein transport</keyword>
<accession>A0A7S1CML1</accession>
<gene>
    <name evidence="12" type="ORF">BSP0115_LOCUS15104</name>
</gene>
<evidence type="ECO:0000256" key="5">
    <source>
        <dbReference type="ARBA" id="ARBA00022701"/>
    </source>
</evidence>
<dbReference type="Gene3D" id="3.30.740.10">
    <property type="entry name" value="Protein Inhibitor Of Neuronal Nitric Oxide Synthase"/>
    <property type="match status" value="1"/>
</dbReference>
<dbReference type="GO" id="GO:0005634">
    <property type="term" value="C:nucleus"/>
    <property type="evidence" value="ECO:0007669"/>
    <property type="project" value="UniProtKB-SubCell"/>
</dbReference>
<dbReference type="PANTHER" id="PTHR11886:SF113">
    <property type="entry name" value="DYNEIN LIGHT CHAIN 2, CYTOPLASMIC"/>
    <property type="match status" value="1"/>
</dbReference>
<protein>
    <recommendedName>
        <fullName evidence="10">Dynein light chain</fullName>
    </recommendedName>
</protein>
<dbReference type="GO" id="GO:0007017">
    <property type="term" value="P:microtubule-based process"/>
    <property type="evidence" value="ECO:0007669"/>
    <property type="project" value="InterPro"/>
</dbReference>
<evidence type="ECO:0000256" key="1">
    <source>
        <dbReference type="ARBA" id="ARBA00004123"/>
    </source>
</evidence>
<dbReference type="Pfam" id="PF01221">
    <property type="entry name" value="Dynein_light"/>
    <property type="match status" value="1"/>
</dbReference>
<evidence type="ECO:0000256" key="4">
    <source>
        <dbReference type="ARBA" id="ARBA00022490"/>
    </source>
</evidence>
<dbReference type="GO" id="GO:0051028">
    <property type="term" value="P:mRNA transport"/>
    <property type="evidence" value="ECO:0007669"/>
    <property type="project" value="UniProtKB-KW"/>
</dbReference>
<dbReference type="InterPro" id="IPR037177">
    <property type="entry name" value="DLC_sf"/>
</dbReference>
<evidence type="ECO:0000256" key="6">
    <source>
        <dbReference type="ARBA" id="ARBA00022816"/>
    </source>
</evidence>
<sequence>MARRGGKKGREEEVEEVDVGPPPVIKHFDMPKEMVDFVVATAQEALKENKIAKDIATAIKRKCDEVHAGSWHAIVGQSYGVSLTHETTYLVFFTIGLQNFCVFKTLDDDTPISTE</sequence>
<feature type="region of interest" description="Disordered" evidence="11">
    <location>
        <begin position="1"/>
        <end position="22"/>
    </location>
</feature>
<name>A0A7S1CML1_9STRA</name>
<dbReference type="InterPro" id="IPR001372">
    <property type="entry name" value="Dynein_light_chain_typ-1/2"/>
</dbReference>
<keyword evidence="6" id="KW-0509">mRNA transport</keyword>
<evidence type="ECO:0000256" key="2">
    <source>
        <dbReference type="ARBA" id="ARBA00004245"/>
    </source>
</evidence>
<dbReference type="SMART" id="SM01375">
    <property type="entry name" value="Dynein_light"/>
    <property type="match status" value="1"/>
</dbReference>
<evidence type="ECO:0000256" key="11">
    <source>
        <dbReference type="SAM" id="MobiDB-lite"/>
    </source>
</evidence>
<keyword evidence="10" id="KW-0505">Motor protein</keyword>
<keyword evidence="4 10" id="KW-0963">Cytoplasm</keyword>
<organism evidence="12">
    <name type="scientific">Bicosoecida sp. CB-2014</name>
    <dbReference type="NCBI Taxonomy" id="1486930"/>
    <lineage>
        <taxon>Eukaryota</taxon>
        <taxon>Sar</taxon>
        <taxon>Stramenopiles</taxon>
        <taxon>Bigyra</taxon>
        <taxon>Opalozoa</taxon>
        <taxon>Bicosoecida</taxon>
    </lineage>
</organism>
<dbReference type="GO" id="GO:0015031">
    <property type="term" value="P:protein transport"/>
    <property type="evidence" value="ECO:0007669"/>
    <property type="project" value="UniProtKB-KW"/>
</dbReference>
<reference evidence="12" key="1">
    <citation type="submission" date="2021-01" db="EMBL/GenBank/DDBJ databases">
        <authorList>
            <person name="Corre E."/>
            <person name="Pelletier E."/>
            <person name="Niang G."/>
            <person name="Scheremetjew M."/>
            <person name="Finn R."/>
            <person name="Kale V."/>
            <person name="Holt S."/>
            <person name="Cochrane G."/>
            <person name="Meng A."/>
            <person name="Brown T."/>
            <person name="Cohen L."/>
        </authorList>
    </citation>
    <scope>NUCLEOTIDE SEQUENCE</scope>
    <source>
        <strain evidence="12">Ms1</strain>
    </source>
</reference>